<evidence type="ECO:0000313" key="2">
    <source>
        <dbReference type="Proteomes" id="UP001597267"/>
    </source>
</evidence>
<gene>
    <name evidence="1" type="ORF">ACFQ5M_06470</name>
</gene>
<dbReference type="InterPro" id="IPR024096">
    <property type="entry name" value="NO_sig/Golgi_transp_ligand-bd"/>
</dbReference>
<reference evidence="2" key="1">
    <citation type="journal article" date="2019" name="Int. J. Syst. Evol. Microbiol.">
        <title>The Global Catalogue of Microorganisms (GCM) 10K type strain sequencing project: providing services to taxonomists for standard genome sequencing and annotation.</title>
        <authorList>
            <consortium name="The Broad Institute Genomics Platform"/>
            <consortium name="The Broad Institute Genome Sequencing Center for Infectious Disease"/>
            <person name="Wu L."/>
            <person name="Ma J."/>
        </authorList>
    </citation>
    <scope>NUCLEOTIDE SEQUENCE [LARGE SCALE GENOMIC DNA]</scope>
    <source>
        <strain evidence="2">CCM 8896</strain>
    </source>
</reference>
<dbReference type="InterPro" id="IPR019642">
    <property type="entry name" value="DUF2507"/>
</dbReference>
<dbReference type="SUPFAM" id="SSF111126">
    <property type="entry name" value="Ligand-binding domain in the NO signalling and Golgi transport"/>
    <property type="match status" value="1"/>
</dbReference>
<dbReference type="EMBL" id="JBHTOP010000022">
    <property type="protein sequence ID" value="MFD1671728.1"/>
    <property type="molecule type" value="Genomic_DNA"/>
</dbReference>
<dbReference type="RefSeq" id="WP_164506994.1">
    <property type="nucleotide sequence ID" value="NZ_JBHTOP010000022.1"/>
</dbReference>
<dbReference type="Gene3D" id="3.30.1380.20">
    <property type="entry name" value="Trafficking protein particle complex subunit 3"/>
    <property type="match status" value="1"/>
</dbReference>
<organism evidence="1 2">
    <name type="scientific">Agrilactobacillus yilanensis</name>
    <dbReference type="NCBI Taxonomy" id="2485997"/>
    <lineage>
        <taxon>Bacteria</taxon>
        <taxon>Bacillati</taxon>
        <taxon>Bacillota</taxon>
        <taxon>Bacilli</taxon>
        <taxon>Lactobacillales</taxon>
        <taxon>Lactobacillaceae</taxon>
        <taxon>Agrilactobacillus</taxon>
    </lineage>
</organism>
<protein>
    <submittedName>
        <fullName evidence="1">YslB family protein</fullName>
    </submittedName>
</protein>
<dbReference type="Pfam" id="PF10702">
    <property type="entry name" value="DUF2507"/>
    <property type="match status" value="1"/>
</dbReference>
<sequence length="152" mass="16819">MSDELNSKLNNIEAGGSFAGTALLRDILIPELLSKDTGPILYWAGKAVARKIPLETLEAVQDFFVLTSLGDLSLSKQKHNQYIFTLTGTTVEERLKLTDTPDFQFETGFLAQSLEYQLGIVVEGMSELTKKQNGAKITLQTDPKEIIENLRA</sequence>
<proteinExistence type="predicted"/>
<name>A0ABW4J712_9LACO</name>
<evidence type="ECO:0000313" key="1">
    <source>
        <dbReference type="EMBL" id="MFD1671728.1"/>
    </source>
</evidence>
<dbReference type="Proteomes" id="UP001597267">
    <property type="component" value="Unassembled WGS sequence"/>
</dbReference>
<keyword evidence="2" id="KW-1185">Reference proteome</keyword>
<comment type="caution">
    <text evidence="1">The sequence shown here is derived from an EMBL/GenBank/DDBJ whole genome shotgun (WGS) entry which is preliminary data.</text>
</comment>
<accession>A0ABW4J712</accession>